<dbReference type="OrthoDB" id="594804at2759"/>
<dbReference type="PANTHER" id="PTHR31639:SF93">
    <property type="entry name" value="F-BOX_FBD_LRR PROTEIN"/>
    <property type="match status" value="1"/>
</dbReference>
<dbReference type="InterPro" id="IPR001810">
    <property type="entry name" value="F-box_dom"/>
</dbReference>
<dbReference type="SUPFAM" id="SSF81383">
    <property type="entry name" value="F-box domain"/>
    <property type="match status" value="1"/>
</dbReference>
<dbReference type="CDD" id="cd22160">
    <property type="entry name" value="F-box_AtFBL13-like"/>
    <property type="match status" value="1"/>
</dbReference>
<dbReference type="InterPro" id="IPR032675">
    <property type="entry name" value="LRR_dom_sf"/>
</dbReference>
<keyword evidence="2" id="KW-1185">Reference proteome</keyword>
<dbReference type="AlphaFoldDB" id="A0A6P8D143"/>
<dbReference type="SMART" id="SM00256">
    <property type="entry name" value="FBOX"/>
    <property type="match status" value="1"/>
</dbReference>
<dbReference type="SUPFAM" id="SSF52047">
    <property type="entry name" value="RNI-like"/>
    <property type="match status" value="1"/>
</dbReference>
<dbReference type="PANTHER" id="PTHR31639">
    <property type="entry name" value="F-BOX PROTEIN-LIKE"/>
    <property type="match status" value="1"/>
</dbReference>
<feature type="domain" description="F-box" evidence="1">
    <location>
        <begin position="5"/>
        <end position="39"/>
    </location>
</feature>
<dbReference type="InterPro" id="IPR055411">
    <property type="entry name" value="LRR_FXL15/At3g58940/PEG3-like"/>
</dbReference>
<dbReference type="InterPro" id="IPR036047">
    <property type="entry name" value="F-box-like_dom_sf"/>
</dbReference>
<protein>
    <submittedName>
        <fullName evidence="3">F-box/FBD/LRR-repeat protein At1g13570-like</fullName>
    </submittedName>
</protein>
<dbReference type="Proteomes" id="UP000515151">
    <property type="component" value="Chromosome 1"/>
</dbReference>
<reference evidence="2" key="1">
    <citation type="journal article" date="2020" name="Plant Biotechnol. J.">
        <title>The pomegranate (Punica granatum L.) draft genome dissects genetic divergence between soft- and hard-seeded cultivars.</title>
        <authorList>
            <person name="Luo X."/>
            <person name="Li H."/>
            <person name="Wu Z."/>
            <person name="Yao W."/>
            <person name="Zhao P."/>
            <person name="Cao D."/>
            <person name="Yu H."/>
            <person name="Li K."/>
            <person name="Poudel K."/>
            <person name="Zhao D."/>
            <person name="Zhang F."/>
            <person name="Xia X."/>
            <person name="Chen L."/>
            <person name="Wang Q."/>
            <person name="Jing D."/>
            <person name="Cao S."/>
        </authorList>
    </citation>
    <scope>NUCLEOTIDE SEQUENCE [LARGE SCALE GENOMIC DNA]</scope>
    <source>
        <strain evidence="2">cv. Tunisia</strain>
    </source>
</reference>
<dbReference type="Pfam" id="PF00646">
    <property type="entry name" value="F-box"/>
    <property type="match status" value="1"/>
</dbReference>
<dbReference type="InterPro" id="IPR006566">
    <property type="entry name" value="FBD"/>
</dbReference>
<dbReference type="Pfam" id="PF24758">
    <property type="entry name" value="LRR_At5g56370"/>
    <property type="match status" value="1"/>
</dbReference>
<name>A0A6P8D143_PUNGR</name>
<organism evidence="2 3">
    <name type="scientific">Punica granatum</name>
    <name type="common">Pomegranate</name>
    <dbReference type="NCBI Taxonomy" id="22663"/>
    <lineage>
        <taxon>Eukaryota</taxon>
        <taxon>Viridiplantae</taxon>
        <taxon>Streptophyta</taxon>
        <taxon>Embryophyta</taxon>
        <taxon>Tracheophyta</taxon>
        <taxon>Spermatophyta</taxon>
        <taxon>Magnoliopsida</taxon>
        <taxon>eudicotyledons</taxon>
        <taxon>Gunneridae</taxon>
        <taxon>Pentapetalae</taxon>
        <taxon>rosids</taxon>
        <taxon>malvids</taxon>
        <taxon>Myrtales</taxon>
        <taxon>Lythraceae</taxon>
        <taxon>Punica</taxon>
    </lineage>
</organism>
<dbReference type="InterPro" id="IPR053781">
    <property type="entry name" value="F-box_AtFBL13-like"/>
</dbReference>
<sequence>MEKAVDRISDLPTHLMDQILVRLPIKEAVRTSILSTKWRYKWASIPELVFHNDLECHPIDGRRLVDIVDHVLRSHVGPTVKFEACHEDVYDSRTINRLRKLDSLELTSVSLTQDDIELLISSSPRLTKLRLHHLIDDVECLNISAPNLKVIDIWSSYQDINFQTPNCLFSVACFSEGHIPEKLPQPCTQLKYLSFAIDFGSPKEILTAFCLLRSCPNLEEVEFKEEYGSRKPFEQVKFLPFSNTGGLEAEIGLMKFLLVNSPGLKRIKVQVSYYERVREVYLEKLVELPRASPQVRIIYEHDSLKFDQEFDDEILPEVA</sequence>
<proteinExistence type="predicted"/>
<dbReference type="RefSeq" id="XP_031390095.1">
    <property type="nucleotide sequence ID" value="XM_031534235.1"/>
</dbReference>
<evidence type="ECO:0000313" key="3">
    <source>
        <dbReference type="RefSeq" id="XP_031390095.1"/>
    </source>
</evidence>
<dbReference type="PROSITE" id="PS50181">
    <property type="entry name" value="FBOX"/>
    <property type="match status" value="1"/>
</dbReference>
<evidence type="ECO:0000313" key="2">
    <source>
        <dbReference type="Proteomes" id="UP000515151"/>
    </source>
</evidence>
<accession>A0A6P8D143</accession>
<evidence type="ECO:0000259" key="1">
    <source>
        <dbReference type="PROSITE" id="PS50181"/>
    </source>
</evidence>
<dbReference type="SMART" id="SM00579">
    <property type="entry name" value="FBD"/>
    <property type="match status" value="1"/>
</dbReference>
<gene>
    <name evidence="3" type="primary">LOC116202638</name>
</gene>
<dbReference type="Gene3D" id="3.80.10.10">
    <property type="entry name" value="Ribonuclease Inhibitor"/>
    <property type="match status" value="1"/>
</dbReference>
<reference evidence="3" key="2">
    <citation type="submission" date="2025-08" db="UniProtKB">
        <authorList>
            <consortium name="RefSeq"/>
        </authorList>
    </citation>
    <scope>IDENTIFICATION</scope>
    <source>
        <tissue evidence="3">Leaf</tissue>
    </source>
</reference>
<dbReference type="GeneID" id="116202638"/>